<dbReference type="EMBL" id="GU474939">
    <property type="protein sequence ID" value="ADI20189.1"/>
    <property type="molecule type" value="Genomic_DNA"/>
</dbReference>
<dbReference type="Pfam" id="PF02482">
    <property type="entry name" value="Ribosomal_S30AE"/>
    <property type="match status" value="1"/>
</dbReference>
<dbReference type="SUPFAM" id="SSF69754">
    <property type="entry name" value="Ribosome binding protein Y (YfiA homologue)"/>
    <property type="match status" value="1"/>
</dbReference>
<protein>
    <recommendedName>
        <fullName evidence="2">Ribosomal subunit interface protein</fullName>
    </recommendedName>
</protein>
<accession>E0Y0J8</accession>
<dbReference type="Gene3D" id="3.30.160.100">
    <property type="entry name" value="Ribosome hibernation promotion factor-like"/>
    <property type="match status" value="1"/>
</dbReference>
<dbReference type="InterPro" id="IPR003489">
    <property type="entry name" value="RHF/RaiA"/>
</dbReference>
<organism evidence="1">
    <name type="scientific">uncultured Sphingobacterium sp. EB080_L08E11</name>
    <dbReference type="NCBI Taxonomy" id="710992"/>
    <lineage>
        <taxon>Bacteria</taxon>
        <taxon>Pseudomonadati</taxon>
        <taxon>Bacteroidota</taxon>
        <taxon>Sphingobacteriia</taxon>
        <taxon>Sphingobacteriales</taxon>
        <taxon>Sphingobacteriaceae</taxon>
        <taxon>Sphingobacterium</taxon>
        <taxon>environmental samples</taxon>
    </lineage>
</organism>
<dbReference type="InterPro" id="IPR036567">
    <property type="entry name" value="RHF-like"/>
</dbReference>
<sequence length="100" mass="11566">MTVNIQSVNFKADGKLITFIKERLAKTTQFYDRTISTAVFLKVDNNHNRENKIVEMRMSVPGSDIVVTKERKSFEEAADIAVDVLIRQLKKRKEKILKPQ</sequence>
<name>E0Y0J8_9SPHI</name>
<dbReference type="CDD" id="cd00552">
    <property type="entry name" value="RaiA"/>
    <property type="match status" value="1"/>
</dbReference>
<dbReference type="NCBIfam" id="TIGR00741">
    <property type="entry name" value="yfiA"/>
    <property type="match status" value="1"/>
</dbReference>
<proteinExistence type="predicted"/>
<evidence type="ECO:0008006" key="2">
    <source>
        <dbReference type="Google" id="ProtNLM"/>
    </source>
</evidence>
<dbReference type="AlphaFoldDB" id="E0Y0J8"/>
<evidence type="ECO:0000313" key="1">
    <source>
        <dbReference type="EMBL" id="ADI20189.1"/>
    </source>
</evidence>
<reference evidence="1" key="1">
    <citation type="journal article" date="2011" name="Environ. Microbiol.">
        <title>Time-series analyses of Monterey Bay coastal microbial picoplankton using a 'genome proxy' microarray.</title>
        <authorList>
            <person name="Rich V.I."/>
            <person name="Pham V.D."/>
            <person name="Eppley J."/>
            <person name="Shi Y."/>
            <person name="DeLong E.F."/>
        </authorList>
    </citation>
    <scope>NUCLEOTIDE SEQUENCE</scope>
</reference>